<dbReference type="AlphaFoldDB" id="A0A8A1M1K5"/>
<reference evidence="1" key="1">
    <citation type="submission" date="2021-01" db="EMBL/GenBank/DDBJ databases">
        <title>Chromosome-level genome assembly of a human fungal pathogen reveals clustering of transcriptionally co-regulated genes.</title>
        <authorList>
            <person name="Voorhies M."/>
            <person name="Cohen S."/>
            <person name="Shea T.P."/>
            <person name="Petrus S."/>
            <person name="Munoz J.F."/>
            <person name="Poplawski S."/>
            <person name="Goldman W.E."/>
            <person name="Michael T."/>
            <person name="Cuomo C.A."/>
            <person name="Sil A."/>
            <person name="Beyhan S."/>
        </authorList>
    </citation>
    <scope>NUCLEOTIDE SEQUENCE</scope>
    <source>
        <strain evidence="1">WU24</strain>
    </source>
</reference>
<dbReference type="OrthoDB" id="4483868at2759"/>
<organism evidence="1 2">
    <name type="scientific">Ajellomyces capsulatus</name>
    <name type="common">Darling's disease fungus</name>
    <name type="synonym">Histoplasma capsulatum</name>
    <dbReference type="NCBI Taxonomy" id="5037"/>
    <lineage>
        <taxon>Eukaryota</taxon>
        <taxon>Fungi</taxon>
        <taxon>Dikarya</taxon>
        <taxon>Ascomycota</taxon>
        <taxon>Pezizomycotina</taxon>
        <taxon>Eurotiomycetes</taxon>
        <taxon>Eurotiomycetidae</taxon>
        <taxon>Onygenales</taxon>
        <taxon>Ajellomycetaceae</taxon>
        <taxon>Histoplasma</taxon>
    </lineage>
</organism>
<dbReference type="Proteomes" id="UP000663671">
    <property type="component" value="Chromosome 2"/>
</dbReference>
<evidence type="ECO:0000313" key="1">
    <source>
        <dbReference type="EMBL" id="QSS58077.1"/>
    </source>
</evidence>
<proteinExistence type="predicted"/>
<evidence type="ECO:0000313" key="2">
    <source>
        <dbReference type="Proteomes" id="UP000663671"/>
    </source>
</evidence>
<protein>
    <submittedName>
        <fullName evidence="1">Uncharacterized protein</fullName>
    </submittedName>
</protein>
<sequence length="157" mass="18033">MERLIATEPCSLTGVDSDNKHLPKVNEKVKQLKVDDLTQTDKDNLKSRLSFVWKESDEHSLRRGTSVTTWRQNRARRTYRAIQEADNHLFLAVLLAIPPTECGKTRFDNTTEYLLKLGDYRSYHMELSLATKRFFESTAAEQGLKNADVSKNTPLFA</sequence>
<dbReference type="EMBL" id="CP069109">
    <property type="protein sequence ID" value="QSS58077.1"/>
    <property type="molecule type" value="Genomic_DNA"/>
</dbReference>
<gene>
    <name evidence="1" type="ORF">I7I51_07499</name>
</gene>
<dbReference type="VEuPathDB" id="FungiDB:I7I51_07499"/>
<name>A0A8A1M1K5_AJECA</name>
<accession>A0A8A1M1K5</accession>